<evidence type="ECO:0008006" key="5">
    <source>
        <dbReference type="Google" id="ProtNLM"/>
    </source>
</evidence>
<dbReference type="EMBL" id="CP020946">
    <property type="protein sequence ID" value="ASD62804.1"/>
    <property type="molecule type" value="Genomic_DNA"/>
</dbReference>
<accession>A0A1Z3N5Q8</accession>
<sequence>MTKHITARLMVALFATAALAACGKQGGFESLPGATGNTSQGSSDGGNSGQGGTPAPTEPAPPSAYDKMDLNGYVGGGTYENEKVLGIDKANNALLLYLPLPGAFSSLYIDVPQVKGVQIKTVMDSQQKARVAVSIPLKLIVKDRVTTLPATKLPNGNNLPMMPSGELPSLGLGLNPNSDNKVYLYFGVNAVGMFIESSLFPAFLGLTYPLKNAAATRTLGYFTIVPKSGAYNGGLFLSFILPNDLAKIIDDHLSGVIK</sequence>
<feature type="region of interest" description="Disordered" evidence="1">
    <location>
        <begin position="32"/>
        <end position="67"/>
    </location>
</feature>
<dbReference type="PROSITE" id="PS51257">
    <property type="entry name" value="PROKAR_LIPOPROTEIN"/>
    <property type="match status" value="1"/>
</dbReference>
<evidence type="ECO:0000313" key="3">
    <source>
        <dbReference type="EMBL" id="ASD62804.1"/>
    </source>
</evidence>
<protein>
    <recommendedName>
        <fullName evidence="5">Lipoprotein</fullName>
    </recommendedName>
</protein>
<name>A0A1Z3N5Q8_BDEBC</name>
<keyword evidence="2" id="KW-0732">Signal</keyword>
<feature type="chain" id="PRO_5012464428" description="Lipoprotein" evidence="2">
    <location>
        <begin position="21"/>
        <end position="258"/>
    </location>
</feature>
<dbReference type="RefSeq" id="WP_088564423.1">
    <property type="nucleotide sequence ID" value="NZ_CP020946.1"/>
</dbReference>
<reference evidence="3 4" key="1">
    <citation type="submission" date="2017-04" db="EMBL/GenBank/DDBJ databases">
        <title>Whole genome sequence of Bdellovibrio bacteriovorus strain SSB218315.</title>
        <authorList>
            <person name="Oyedara O."/>
            <person name="Rodriguez-Perez M.A."/>
        </authorList>
    </citation>
    <scope>NUCLEOTIDE SEQUENCE [LARGE SCALE GENOMIC DNA]</scope>
    <source>
        <strain evidence="3 4">SSB218315</strain>
    </source>
</reference>
<proteinExistence type="predicted"/>
<dbReference type="OrthoDB" id="9342553at2"/>
<gene>
    <name evidence="3" type="ORF">B9G79_04095</name>
</gene>
<feature type="signal peptide" evidence="2">
    <location>
        <begin position="1"/>
        <end position="20"/>
    </location>
</feature>
<feature type="compositionally biased region" description="Gly residues" evidence="1">
    <location>
        <begin position="43"/>
        <end position="52"/>
    </location>
</feature>
<evidence type="ECO:0000256" key="2">
    <source>
        <dbReference type="SAM" id="SignalP"/>
    </source>
</evidence>
<dbReference type="Proteomes" id="UP000197003">
    <property type="component" value="Chromosome"/>
</dbReference>
<evidence type="ECO:0000256" key="1">
    <source>
        <dbReference type="SAM" id="MobiDB-lite"/>
    </source>
</evidence>
<organism evidence="3 4">
    <name type="scientific">Bdellovibrio bacteriovorus</name>
    <dbReference type="NCBI Taxonomy" id="959"/>
    <lineage>
        <taxon>Bacteria</taxon>
        <taxon>Pseudomonadati</taxon>
        <taxon>Bdellovibrionota</taxon>
        <taxon>Bdellovibrionia</taxon>
        <taxon>Bdellovibrionales</taxon>
        <taxon>Pseudobdellovibrionaceae</taxon>
        <taxon>Bdellovibrio</taxon>
    </lineage>
</organism>
<evidence type="ECO:0000313" key="4">
    <source>
        <dbReference type="Proteomes" id="UP000197003"/>
    </source>
</evidence>
<dbReference type="AlphaFoldDB" id="A0A1Z3N5Q8"/>